<dbReference type="EMBL" id="JBHSOW010000047">
    <property type="protein sequence ID" value="MFC5650282.1"/>
    <property type="molecule type" value="Genomic_DNA"/>
</dbReference>
<sequence>MLKILRNKLVVGVLAVTFIVAVSVSSPSKADAMFCESIPPCSDMYDCVHVAYWYYFLR</sequence>
<evidence type="ECO:0000313" key="2">
    <source>
        <dbReference type="Proteomes" id="UP001596047"/>
    </source>
</evidence>
<dbReference type="RefSeq" id="WP_379188828.1">
    <property type="nucleotide sequence ID" value="NZ_JBHSOW010000047.1"/>
</dbReference>
<dbReference type="Proteomes" id="UP001596047">
    <property type="component" value="Unassembled WGS sequence"/>
</dbReference>
<evidence type="ECO:0000313" key="1">
    <source>
        <dbReference type="EMBL" id="MFC5650282.1"/>
    </source>
</evidence>
<gene>
    <name evidence="1" type="ORF">ACFPYJ_14315</name>
</gene>
<accession>A0ABW0VZ26</accession>
<keyword evidence="2" id="KW-1185">Reference proteome</keyword>
<comment type="caution">
    <text evidence="1">The sequence shown here is derived from an EMBL/GenBank/DDBJ whole genome shotgun (WGS) entry which is preliminary data.</text>
</comment>
<proteinExistence type="predicted"/>
<protein>
    <submittedName>
        <fullName evidence="1">Uncharacterized protein</fullName>
    </submittedName>
</protein>
<name>A0ABW0VZ26_9BACL</name>
<organism evidence="1 2">
    <name type="scientific">Paenibacillus solisilvae</name>
    <dbReference type="NCBI Taxonomy" id="2486751"/>
    <lineage>
        <taxon>Bacteria</taxon>
        <taxon>Bacillati</taxon>
        <taxon>Bacillota</taxon>
        <taxon>Bacilli</taxon>
        <taxon>Bacillales</taxon>
        <taxon>Paenibacillaceae</taxon>
        <taxon>Paenibacillus</taxon>
    </lineage>
</organism>
<reference evidence="2" key="1">
    <citation type="journal article" date="2019" name="Int. J. Syst. Evol. Microbiol.">
        <title>The Global Catalogue of Microorganisms (GCM) 10K type strain sequencing project: providing services to taxonomists for standard genome sequencing and annotation.</title>
        <authorList>
            <consortium name="The Broad Institute Genomics Platform"/>
            <consortium name="The Broad Institute Genome Sequencing Center for Infectious Disease"/>
            <person name="Wu L."/>
            <person name="Ma J."/>
        </authorList>
    </citation>
    <scope>NUCLEOTIDE SEQUENCE [LARGE SCALE GENOMIC DNA]</scope>
    <source>
        <strain evidence="2">CGMCC 1.3240</strain>
    </source>
</reference>